<dbReference type="InterPro" id="IPR043502">
    <property type="entry name" value="DNA/RNA_pol_sf"/>
</dbReference>
<dbReference type="InterPro" id="IPR000477">
    <property type="entry name" value="RT_dom"/>
</dbReference>
<comment type="caution">
    <text evidence="2">The sequence shown here is derived from an EMBL/GenBank/DDBJ whole genome shotgun (WGS) entry which is preliminary data.</text>
</comment>
<dbReference type="AlphaFoldDB" id="A0AAV3Q8F3"/>
<dbReference type="SUPFAM" id="SSF56672">
    <property type="entry name" value="DNA/RNA polymerases"/>
    <property type="match status" value="1"/>
</dbReference>
<feature type="domain" description="Reverse transcriptase" evidence="1">
    <location>
        <begin position="135"/>
        <end position="261"/>
    </location>
</feature>
<gene>
    <name evidence="2" type="ORF">LIER_38751</name>
</gene>
<protein>
    <recommendedName>
        <fullName evidence="1">Reverse transcriptase domain-containing protein</fullName>
    </recommendedName>
</protein>
<accession>A0AAV3Q8F3</accession>
<organism evidence="2 3">
    <name type="scientific">Lithospermum erythrorhizon</name>
    <name type="common">Purple gromwell</name>
    <name type="synonym">Lithospermum officinale var. erythrorhizon</name>
    <dbReference type="NCBI Taxonomy" id="34254"/>
    <lineage>
        <taxon>Eukaryota</taxon>
        <taxon>Viridiplantae</taxon>
        <taxon>Streptophyta</taxon>
        <taxon>Embryophyta</taxon>
        <taxon>Tracheophyta</taxon>
        <taxon>Spermatophyta</taxon>
        <taxon>Magnoliopsida</taxon>
        <taxon>eudicotyledons</taxon>
        <taxon>Gunneridae</taxon>
        <taxon>Pentapetalae</taxon>
        <taxon>asterids</taxon>
        <taxon>lamiids</taxon>
        <taxon>Boraginales</taxon>
        <taxon>Boraginaceae</taxon>
        <taxon>Boraginoideae</taxon>
        <taxon>Lithospermeae</taxon>
        <taxon>Lithospermum</taxon>
    </lineage>
</organism>
<keyword evidence="3" id="KW-1185">Reference proteome</keyword>
<sequence>MKNILEIQDSGNNLITNEEDIRAHCRNIYMDLFNPVSPSSPTGESQSFCDSLKHIPKKLTADQIACLTAPFQPEEVKIALFQMPHYKSLRPDGFLAEFYQKNWDIIGEDVTRATLEFLNSGHILKEINNSFITLIPKVDNPTSMTDYRLISLYNVIYKISSKVLVNRLNPHMNSLISPFQNGFVHGRSIQDNIIMAQELTYTIRTSKCKKNGMEAIKIDMSKAYDRINWDFVLKLLDKVGFPPYWIKLINDCVTTVMYSIIVNGQVSDTSSQIVGSDKVTSFPPFVLLSARKLSLRPSNIIKTKTTLKE</sequence>
<evidence type="ECO:0000313" key="3">
    <source>
        <dbReference type="Proteomes" id="UP001454036"/>
    </source>
</evidence>
<dbReference type="Proteomes" id="UP001454036">
    <property type="component" value="Unassembled WGS sequence"/>
</dbReference>
<dbReference type="EMBL" id="BAABME010019965">
    <property type="protein sequence ID" value="GAA0158915.1"/>
    <property type="molecule type" value="Genomic_DNA"/>
</dbReference>
<dbReference type="PANTHER" id="PTHR19446">
    <property type="entry name" value="REVERSE TRANSCRIPTASES"/>
    <property type="match status" value="1"/>
</dbReference>
<proteinExistence type="predicted"/>
<name>A0AAV3Q8F3_LITER</name>
<evidence type="ECO:0000259" key="1">
    <source>
        <dbReference type="Pfam" id="PF00078"/>
    </source>
</evidence>
<reference evidence="2 3" key="1">
    <citation type="submission" date="2024-01" db="EMBL/GenBank/DDBJ databases">
        <title>The complete chloroplast genome sequence of Lithospermum erythrorhizon: insights into the phylogenetic relationship among Boraginaceae species and the maternal lineages of purple gromwells.</title>
        <authorList>
            <person name="Okada T."/>
            <person name="Watanabe K."/>
        </authorList>
    </citation>
    <scope>NUCLEOTIDE SEQUENCE [LARGE SCALE GENOMIC DNA]</scope>
</reference>
<dbReference type="CDD" id="cd01650">
    <property type="entry name" value="RT_nLTR_like"/>
    <property type="match status" value="1"/>
</dbReference>
<evidence type="ECO:0000313" key="2">
    <source>
        <dbReference type="EMBL" id="GAA0158915.1"/>
    </source>
</evidence>
<dbReference type="Pfam" id="PF00078">
    <property type="entry name" value="RVT_1"/>
    <property type="match status" value="1"/>
</dbReference>